<protein>
    <submittedName>
        <fullName evidence="1">Uncharacterized protein</fullName>
    </submittedName>
</protein>
<proteinExistence type="predicted"/>
<gene>
    <name evidence="1" type="ORF">H0H81_012358</name>
</gene>
<dbReference type="OrthoDB" id="3263050at2759"/>
<dbReference type="AlphaFoldDB" id="A0A9P7KKU9"/>
<evidence type="ECO:0000313" key="1">
    <source>
        <dbReference type="EMBL" id="KAG5653549.1"/>
    </source>
</evidence>
<keyword evidence="2" id="KW-1185">Reference proteome</keyword>
<reference evidence="1" key="2">
    <citation type="submission" date="2021-10" db="EMBL/GenBank/DDBJ databases">
        <title>Phylogenomics reveals ancestral predisposition of the termite-cultivated fungus Termitomyces towards a domesticated lifestyle.</title>
        <authorList>
            <person name="Auxier B."/>
            <person name="Grum-Grzhimaylo A."/>
            <person name="Cardenas M.E."/>
            <person name="Lodge J.D."/>
            <person name="Laessoe T."/>
            <person name="Pedersen O."/>
            <person name="Smith M.E."/>
            <person name="Kuyper T.W."/>
            <person name="Franco-Molano E.A."/>
            <person name="Baroni T.J."/>
            <person name="Aanen D.K."/>
        </authorList>
    </citation>
    <scope>NUCLEOTIDE SEQUENCE</scope>
    <source>
        <strain evidence="1">D49</strain>
    </source>
</reference>
<reference evidence="1" key="1">
    <citation type="submission" date="2021-02" db="EMBL/GenBank/DDBJ databases">
        <authorList>
            <person name="Nieuwenhuis M."/>
            <person name="Van De Peppel L.J.J."/>
        </authorList>
    </citation>
    <scope>NUCLEOTIDE SEQUENCE</scope>
    <source>
        <strain evidence="1">D49</strain>
    </source>
</reference>
<sequence length="361" mass="41124">MPLDTVPQEVLEHIALFAATQTNLGPPSGLIPLLLTSRQFYARLSIHTNHHLYACIFAVKFDTRAVQRRLGSACTTPVVLVAELQRRCVHLKLIRTRSEAILKTTEAPDSPLVHQLLSHAYLMMLENEGQNERQLLQYAEMGGWLRDYWFHDRGASRAAAHFLDGDTWVPDTDTRALAMWLFWFLLEPEFTSYAHLLAGAGPSIVQRSMSVRHRQTWKLREHHLLCQGTKDSMESLDASKSAVETGAPLDPGDPLRSFFPAGTQIRETAEGILVLQPNREEVLNYRRAPSRRDEFLEHKKEMDVVQDVIVVGEVDGDRGKWLYRGYIVGDKNANYSGRWRDTLTPVDIQGYEGCFAMSRRR</sequence>
<name>A0A9P7KKU9_9AGAR</name>
<comment type="caution">
    <text evidence="1">The sequence shown here is derived from an EMBL/GenBank/DDBJ whole genome shotgun (WGS) entry which is preliminary data.</text>
</comment>
<dbReference type="EMBL" id="JABCKI010000046">
    <property type="protein sequence ID" value="KAG5653549.1"/>
    <property type="molecule type" value="Genomic_DNA"/>
</dbReference>
<evidence type="ECO:0000313" key="2">
    <source>
        <dbReference type="Proteomes" id="UP000717328"/>
    </source>
</evidence>
<accession>A0A9P7KKU9</accession>
<dbReference type="Proteomes" id="UP000717328">
    <property type="component" value="Unassembled WGS sequence"/>
</dbReference>
<organism evidence="1 2">
    <name type="scientific">Sphagnurus paluster</name>
    <dbReference type="NCBI Taxonomy" id="117069"/>
    <lineage>
        <taxon>Eukaryota</taxon>
        <taxon>Fungi</taxon>
        <taxon>Dikarya</taxon>
        <taxon>Basidiomycota</taxon>
        <taxon>Agaricomycotina</taxon>
        <taxon>Agaricomycetes</taxon>
        <taxon>Agaricomycetidae</taxon>
        <taxon>Agaricales</taxon>
        <taxon>Tricholomatineae</taxon>
        <taxon>Lyophyllaceae</taxon>
        <taxon>Sphagnurus</taxon>
    </lineage>
</organism>